<comment type="caution">
    <text evidence="2">The sequence shown here is derived from an EMBL/GenBank/DDBJ whole genome shotgun (WGS) entry which is preliminary data.</text>
</comment>
<dbReference type="AlphaFoldDB" id="A0AAD5IVI0"/>
<evidence type="ECO:0000256" key="1">
    <source>
        <dbReference type="SAM" id="MobiDB-lite"/>
    </source>
</evidence>
<keyword evidence="3" id="KW-1185">Reference proteome</keyword>
<sequence length="247" mass="25987">MSTLLSQSFHTLERLHAHSSTGLASHGTPCQDLLHSSRALAADPRFSQSQHVHPPHEPNRSTLVPIGLRNTTAGLADLITYPTYQTIPLPAAAPDSHVPSSAASDPIALVTPPNCQASPLPAAAPISPVQSSAATDPVDLVAPPSCQVVSLPAAAPDVHVPLTPHSSQLAETTPISAASSDSQPPHVTSTIGHVGLSKDEGVETVGYKAMTSFWHSGILSLQDAKELSDSPYDHRYLFHSLLEEKEE</sequence>
<protein>
    <submittedName>
        <fullName evidence="2">Uncharacterized protein</fullName>
    </submittedName>
</protein>
<feature type="compositionally biased region" description="Polar residues" evidence="1">
    <location>
        <begin position="173"/>
        <end position="191"/>
    </location>
</feature>
<evidence type="ECO:0000313" key="2">
    <source>
        <dbReference type="EMBL" id="KAI9177453.1"/>
    </source>
</evidence>
<evidence type="ECO:0000313" key="3">
    <source>
        <dbReference type="Proteomes" id="UP001064489"/>
    </source>
</evidence>
<gene>
    <name evidence="2" type="ORF">LWI28_015429</name>
</gene>
<reference evidence="2" key="1">
    <citation type="journal article" date="2022" name="Plant J.">
        <title>Strategies of tolerance reflected in two North American maple genomes.</title>
        <authorList>
            <person name="McEvoy S.L."/>
            <person name="Sezen U.U."/>
            <person name="Trouern-Trend A."/>
            <person name="McMahon S.M."/>
            <person name="Schaberg P.G."/>
            <person name="Yang J."/>
            <person name="Wegrzyn J.L."/>
            <person name="Swenson N.G."/>
        </authorList>
    </citation>
    <scope>NUCLEOTIDE SEQUENCE</scope>
    <source>
        <strain evidence="2">91603</strain>
    </source>
</reference>
<reference evidence="2" key="2">
    <citation type="submission" date="2023-02" db="EMBL/GenBank/DDBJ databases">
        <authorList>
            <person name="Swenson N.G."/>
            <person name="Wegrzyn J.L."/>
            <person name="Mcevoy S.L."/>
        </authorList>
    </citation>
    <scope>NUCLEOTIDE SEQUENCE</scope>
    <source>
        <strain evidence="2">91603</strain>
        <tissue evidence="2">Leaf</tissue>
    </source>
</reference>
<proteinExistence type="predicted"/>
<feature type="region of interest" description="Disordered" evidence="1">
    <location>
        <begin position="173"/>
        <end position="195"/>
    </location>
</feature>
<dbReference type="Proteomes" id="UP001064489">
    <property type="component" value="Chromosome 5"/>
</dbReference>
<accession>A0AAD5IVI0</accession>
<organism evidence="2 3">
    <name type="scientific">Acer negundo</name>
    <name type="common">Box elder</name>
    <dbReference type="NCBI Taxonomy" id="4023"/>
    <lineage>
        <taxon>Eukaryota</taxon>
        <taxon>Viridiplantae</taxon>
        <taxon>Streptophyta</taxon>
        <taxon>Embryophyta</taxon>
        <taxon>Tracheophyta</taxon>
        <taxon>Spermatophyta</taxon>
        <taxon>Magnoliopsida</taxon>
        <taxon>eudicotyledons</taxon>
        <taxon>Gunneridae</taxon>
        <taxon>Pentapetalae</taxon>
        <taxon>rosids</taxon>
        <taxon>malvids</taxon>
        <taxon>Sapindales</taxon>
        <taxon>Sapindaceae</taxon>
        <taxon>Hippocastanoideae</taxon>
        <taxon>Acereae</taxon>
        <taxon>Acer</taxon>
    </lineage>
</organism>
<dbReference type="EMBL" id="JAJSOW010000102">
    <property type="protein sequence ID" value="KAI9177453.1"/>
    <property type="molecule type" value="Genomic_DNA"/>
</dbReference>
<name>A0AAD5IVI0_ACENE</name>
<feature type="region of interest" description="Disordered" evidence="1">
    <location>
        <begin position="45"/>
        <end position="64"/>
    </location>
</feature>